<gene>
    <name evidence="1" type="ORF">OIU79_014073</name>
</gene>
<organism evidence="1 2">
    <name type="scientific">Salix purpurea</name>
    <name type="common">Purple osier willow</name>
    <dbReference type="NCBI Taxonomy" id="77065"/>
    <lineage>
        <taxon>Eukaryota</taxon>
        <taxon>Viridiplantae</taxon>
        <taxon>Streptophyta</taxon>
        <taxon>Embryophyta</taxon>
        <taxon>Tracheophyta</taxon>
        <taxon>Spermatophyta</taxon>
        <taxon>Magnoliopsida</taxon>
        <taxon>eudicotyledons</taxon>
        <taxon>Gunneridae</taxon>
        <taxon>Pentapetalae</taxon>
        <taxon>rosids</taxon>
        <taxon>fabids</taxon>
        <taxon>Malpighiales</taxon>
        <taxon>Salicaceae</taxon>
        <taxon>Saliceae</taxon>
        <taxon>Salix</taxon>
    </lineage>
</organism>
<reference evidence="1" key="2">
    <citation type="journal article" date="2023" name="Int. J. Mol. Sci.">
        <title>De Novo Assembly and Annotation of 11 Diverse Shrub Willow (Salix) Genomes Reveals Novel Gene Organization in Sex-Linked Regions.</title>
        <authorList>
            <person name="Hyden B."/>
            <person name="Feng K."/>
            <person name="Yates T.B."/>
            <person name="Jawdy S."/>
            <person name="Cereghino C."/>
            <person name="Smart L.B."/>
            <person name="Muchero W."/>
        </authorList>
    </citation>
    <scope>NUCLEOTIDE SEQUENCE</scope>
    <source>
        <tissue evidence="1">Shoot tip</tissue>
    </source>
</reference>
<dbReference type="Proteomes" id="UP001151532">
    <property type="component" value="Chromosome 9"/>
</dbReference>
<evidence type="ECO:0000313" key="1">
    <source>
        <dbReference type="EMBL" id="KAJ6692245.1"/>
    </source>
</evidence>
<evidence type="ECO:0000313" key="2">
    <source>
        <dbReference type="Proteomes" id="UP001151532"/>
    </source>
</evidence>
<dbReference type="AlphaFoldDB" id="A0A9Q0PQ02"/>
<accession>A0A9Q0PQ02</accession>
<reference evidence="1" key="1">
    <citation type="submission" date="2022-11" db="EMBL/GenBank/DDBJ databases">
        <authorList>
            <person name="Hyden B.L."/>
            <person name="Feng K."/>
            <person name="Yates T."/>
            <person name="Jawdy S."/>
            <person name="Smart L.B."/>
            <person name="Muchero W."/>
        </authorList>
    </citation>
    <scope>NUCLEOTIDE SEQUENCE</scope>
    <source>
        <tissue evidence="1">Shoot tip</tissue>
    </source>
</reference>
<proteinExistence type="predicted"/>
<keyword evidence="2" id="KW-1185">Reference proteome</keyword>
<comment type="caution">
    <text evidence="1">The sequence shown here is derived from an EMBL/GenBank/DDBJ whole genome shotgun (WGS) entry which is preliminary data.</text>
</comment>
<dbReference type="EMBL" id="JAPFFK010000018">
    <property type="protein sequence ID" value="KAJ6692245.1"/>
    <property type="molecule type" value="Genomic_DNA"/>
</dbReference>
<sequence>MELSESNCFLRCLSSALRFLNPVPSLLPISICGLGSIYEMDRKKHKLRSFMVLLRSGYEMEKSEAVPQASYIRQEQSCIDGLLRFLSRKKFKLPCMVEP</sequence>
<name>A0A9Q0PQ02_SALPP</name>
<protein>
    <submittedName>
        <fullName evidence="1">Uncharacterized protein</fullName>
    </submittedName>
</protein>